<dbReference type="Proteomes" id="UP000018888">
    <property type="component" value="Unassembled WGS sequence"/>
</dbReference>
<reference evidence="1 2" key="1">
    <citation type="journal article" date="2013" name="Proc. Natl. Acad. Sci. U.S.A.">
        <title>Genome of an arbuscular mycorrhizal fungus provides insight into the oldest plant symbiosis.</title>
        <authorList>
            <person name="Tisserant E."/>
            <person name="Malbreil M."/>
            <person name="Kuo A."/>
            <person name="Kohler A."/>
            <person name="Symeonidi A."/>
            <person name="Balestrini R."/>
            <person name="Charron P."/>
            <person name="Duensing N."/>
            <person name="Frei Dit Frey N."/>
            <person name="Gianinazzi-Pearson V."/>
            <person name="Gilbert L.B."/>
            <person name="Handa Y."/>
            <person name="Herr J.R."/>
            <person name="Hijri M."/>
            <person name="Koul R."/>
            <person name="Kawaguchi M."/>
            <person name="Krajinski F."/>
            <person name="Lammers P.J."/>
            <person name="Masclaux F.G."/>
            <person name="Murat C."/>
            <person name="Morin E."/>
            <person name="Ndikumana S."/>
            <person name="Pagni M."/>
            <person name="Petitpierre D."/>
            <person name="Requena N."/>
            <person name="Rosikiewicz P."/>
            <person name="Riley R."/>
            <person name="Saito K."/>
            <person name="San Clemente H."/>
            <person name="Shapiro H."/>
            <person name="van Tuinen D."/>
            <person name="Becard G."/>
            <person name="Bonfante P."/>
            <person name="Paszkowski U."/>
            <person name="Shachar-Hill Y.Y."/>
            <person name="Tuskan G.A."/>
            <person name="Young P.W."/>
            <person name="Sanders I.R."/>
            <person name="Henrissat B."/>
            <person name="Rensing S.A."/>
            <person name="Grigoriev I.V."/>
            <person name="Corradi N."/>
            <person name="Roux C."/>
            <person name="Martin F."/>
        </authorList>
    </citation>
    <scope>NUCLEOTIDE SEQUENCE [LARGE SCALE GENOMIC DNA]</scope>
    <source>
        <strain evidence="1 2">DAOM 197198</strain>
    </source>
</reference>
<name>A0A2P4Q970_RHIID</name>
<dbReference type="AlphaFoldDB" id="A0A2P4Q970"/>
<keyword evidence="2" id="KW-1185">Reference proteome</keyword>
<organism evidence="1 2">
    <name type="scientific">Rhizophagus irregularis (strain DAOM 181602 / DAOM 197198 / MUCL 43194)</name>
    <name type="common">Arbuscular mycorrhizal fungus</name>
    <name type="synonym">Glomus intraradices</name>
    <dbReference type="NCBI Taxonomy" id="747089"/>
    <lineage>
        <taxon>Eukaryota</taxon>
        <taxon>Fungi</taxon>
        <taxon>Fungi incertae sedis</taxon>
        <taxon>Mucoromycota</taxon>
        <taxon>Glomeromycotina</taxon>
        <taxon>Glomeromycetes</taxon>
        <taxon>Glomerales</taxon>
        <taxon>Glomeraceae</taxon>
        <taxon>Rhizophagus</taxon>
    </lineage>
</organism>
<reference evidence="1 2" key="2">
    <citation type="journal article" date="2018" name="New Phytol.">
        <title>High intraspecific genome diversity in the model arbuscular mycorrhizal symbiont Rhizophagus irregularis.</title>
        <authorList>
            <person name="Chen E.C.H."/>
            <person name="Morin E."/>
            <person name="Beaudet D."/>
            <person name="Noel J."/>
            <person name="Yildirir G."/>
            <person name="Ndikumana S."/>
            <person name="Charron P."/>
            <person name="St-Onge C."/>
            <person name="Giorgi J."/>
            <person name="Kruger M."/>
            <person name="Marton T."/>
            <person name="Ropars J."/>
            <person name="Grigoriev I.V."/>
            <person name="Hainaut M."/>
            <person name="Henrissat B."/>
            <person name="Roux C."/>
            <person name="Martin F."/>
            <person name="Corradi N."/>
        </authorList>
    </citation>
    <scope>NUCLEOTIDE SEQUENCE [LARGE SCALE GENOMIC DNA]</scope>
    <source>
        <strain evidence="1 2">DAOM 197198</strain>
    </source>
</reference>
<protein>
    <submittedName>
        <fullName evidence="1">Uncharacterized protein</fullName>
    </submittedName>
</protein>
<evidence type="ECO:0000313" key="2">
    <source>
        <dbReference type="Proteomes" id="UP000018888"/>
    </source>
</evidence>
<comment type="caution">
    <text evidence="1">The sequence shown here is derived from an EMBL/GenBank/DDBJ whole genome shotgun (WGS) entry which is preliminary data.</text>
</comment>
<sequence>MVGFDRFTHTLHTPCFVLLIKFLREKHSLKLYSFFFYFKTKLNRNSIVFIMQKKKEGSGENFFSYCS</sequence>
<evidence type="ECO:0000313" key="1">
    <source>
        <dbReference type="EMBL" id="POG74179.1"/>
    </source>
</evidence>
<gene>
    <name evidence="1" type="ORF">GLOIN_2v1578418</name>
</gene>
<dbReference type="EMBL" id="AUPC02000074">
    <property type="protein sequence ID" value="POG74179.1"/>
    <property type="molecule type" value="Genomic_DNA"/>
</dbReference>
<accession>A0A2P4Q970</accession>
<proteinExistence type="predicted"/>